<name>A0A9X7W3R1_9BACL</name>
<dbReference type="AlphaFoldDB" id="A0A9X7W3R1"/>
<dbReference type="PANTHER" id="PTHR40067">
    <property type="entry name" value="UPF0297 PROTEIN YRZL"/>
    <property type="match status" value="1"/>
</dbReference>
<reference evidence="2 3" key="1">
    <citation type="submission" date="2021-02" db="EMBL/GenBank/DDBJ databases">
        <title>Alicyclobacillus curvatus sp. nov. and Alicyclobacillus mengziensis sp. nov., two acidophilic bacteria isolated from acid mine drainage.</title>
        <authorList>
            <person name="Huang Y."/>
        </authorList>
    </citation>
    <scope>NUCLEOTIDE SEQUENCE [LARGE SCALE GENOMIC DNA]</scope>
    <source>
        <strain evidence="2 3">S30H14</strain>
    </source>
</reference>
<dbReference type="KEGG" id="afx:JZ786_16680"/>
<dbReference type="NCBIfam" id="NF003997">
    <property type="entry name" value="PRK05473.1"/>
    <property type="match status" value="1"/>
</dbReference>
<protein>
    <submittedName>
        <fullName evidence="2">IreB family regulatory phosphoprotein</fullName>
    </submittedName>
</protein>
<evidence type="ECO:0000313" key="2">
    <source>
        <dbReference type="EMBL" id="QSO49927.1"/>
    </source>
</evidence>
<dbReference type="InterPro" id="IPR009309">
    <property type="entry name" value="IreB"/>
</dbReference>
<keyword evidence="3" id="KW-1185">Reference proteome</keyword>
<dbReference type="EMBL" id="CP071182">
    <property type="protein sequence ID" value="QSO49927.1"/>
    <property type="molecule type" value="Genomic_DNA"/>
</dbReference>
<evidence type="ECO:0000256" key="1">
    <source>
        <dbReference type="ARBA" id="ARBA00010888"/>
    </source>
</evidence>
<dbReference type="Proteomes" id="UP000663505">
    <property type="component" value="Chromosome"/>
</dbReference>
<gene>
    <name evidence="2" type="ORF">JZ786_16680</name>
</gene>
<comment type="similarity">
    <text evidence="1">Belongs to the UPF0297 family.</text>
</comment>
<organism evidence="2 3">
    <name type="scientific">Alicyclobacillus mengziensis</name>
    <dbReference type="NCBI Taxonomy" id="2931921"/>
    <lineage>
        <taxon>Bacteria</taxon>
        <taxon>Bacillati</taxon>
        <taxon>Bacillota</taxon>
        <taxon>Bacilli</taxon>
        <taxon>Bacillales</taxon>
        <taxon>Alicyclobacillaceae</taxon>
        <taxon>Alicyclobacillus</taxon>
    </lineage>
</organism>
<accession>A0A9X7W3R1</accession>
<dbReference type="PANTHER" id="PTHR40067:SF1">
    <property type="entry name" value="UPF0297 PROTEIN YRZL"/>
    <property type="match status" value="1"/>
</dbReference>
<evidence type="ECO:0000313" key="3">
    <source>
        <dbReference type="Proteomes" id="UP000663505"/>
    </source>
</evidence>
<proteinExistence type="inferred from homology"/>
<sequence>MRYEPRLENETARKAFELAYRALTEKGYNPVYQIAGYLISGDPAYITNHLEARNTIRRIERDELIEELVRSYAERHGQNSRD</sequence>
<dbReference type="Pfam" id="PF06135">
    <property type="entry name" value="IreB"/>
    <property type="match status" value="1"/>
</dbReference>